<reference evidence="2" key="1">
    <citation type="submission" date="2020-05" db="EMBL/GenBank/DDBJ databases">
        <title>Mycena genomes resolve the evolution of fungal bioluminescence.</title>
        <authorList>
            <person name="Tsai I.J."/>
        </authorList>
    </citation>
    <scope>NUCLEOTIDE SEQUENCE</scope>
    <source>
        <strain evidence="2">110903Hualien_Pintung</strain>
    </source>
</reference>
<comment type="caution">
    <text evidence="2">The sequence shown here is derived from an EMBL/GenBank/DDBJ whole genome shotgun (WGS) entry which is preliminary data.</text>
</comment>
<dbReference type="OrthoDB" id="3365698at2759"/>
<dbReference type="InterPro" id="IPR036047">
    <property type="entry name" value="F-box-like_dom_sf"/>
</dbReference>
<feature type="domain" description="F-box" evidence="1">
    <location>
        <begin position="58"/>
        <end position="128"/>
    </location>
</feature>
<dbReference type="Pfam" id="PF12937">
    <property type="entry name" value="F-box-like"/>
    <property type="match status" value="1"/>
</dbReference>
<dbReference type="InterPro" id="IPR001810">
    <property type="entry name" value="F-box_dom"/>
</dbReference>
<name>A0A8H6SJC1_MYCCL</name>
<sequence length="582" mass="65868">MTERALIVIPALPDILDLLRTNSELGSDISKAPLERSPGSEAQRLAHLEAYLALFAPIRRLPADILLEIFAICNTKAQQKRPDYYDRRWQILILASLAQAPLRSLAQVCKFWQEIIYASPALWSQITLHNSVGPGQPIAFWTDEGERSLRTPELTAADLQLGRRLLSLTLSHVHGAVFDFDATNLPAPWLELLAVDVFRWRHVRLTVNSGSKMLEQLGKVAGHQLRSLESLEINLGHWTDIDIDVRTGCLDFLTGAQQLRKLAVLSGQLVPCIPFDVAQNLRRFICKTESEYLPAVLAILQNLSGTAEVVLVDELVSGSWFNESPLNDLHLPATSSPIERLVLEIEDPDLSKQTLTSLTLPQLLHFQCSYGSSEWRTIYPGNPYEGNEFYDPNEYDTPNFWFRIQFLALAKRSSFRTHLRSLDLAKTFIFLDHLLEILVELDALETLAIAEFTRQPYPHRLVTNALFRALGEADEYGGNSAPKVVPNLRSISMHAILSFDDRVLLAFLQARAEWARKTAGRFYCHMWARPSYWRPLGHTSTTRHVVESVAALCREDLLRLSWTEFDGPVRREGVQEGDEAYV</sequence>
<dbReference type="Proteomes" id="UP000613580">
    <property type="component" value="Unassembled WGS sequence"/>
</dbReference>
<dbReference type="EMBL" id="JACAZE010000013">
    <property type="protein sequence ID" value="KAF7300486.1"/>
    <property type="molecule type" value="Genomic_DNA"/>
</dbReference>
<organism evidence="2 3">
    <name type="scientific">Mycena chlorophos</name>
    <name type="common">Agaric fungus</name>
    <name type="synonym">Agaricus chlorophos</name>
    <dbReference type="NCBI Taxonomy" id="658473"/>
    <lineage>
        <taxon>Eukaryota</taxon>
        <taxon>Fungi</taxon>
        <taxon>Dikarya</taxon>
        <taxon>Basidiomycota</taxon>
        <taxon>Agaricomycotina</taxon>
        <taxon>Agaricomycetes</taxon>
        <taxon>Agaricomycetidae</taxon>
        <taxon>Agaricales</taxon>
        <taxon>Marasmiineae</taxon>
        <taxon>Mycenaceae</taxon>
        <taxon>Mycena</taxon>
    </lineage>
</organism>
<evidence type="ECO:0000313" key="3">
    <source>
        <dbReference type="Proteomes" id="UP000613580"/>
    </source>
</evidence>
<protein>
    <submittedName>
        <fullName evidence="2">F-box domain-containing protein</fullName>
    </submittedName>
</protein>
<dbReference type="AlphaFoldDB" id="A0A8H6SJC1"/>
<accession>A0A8H6SJC1</accession>
<dbReference type="SUPFAM" id="SSF81383">
    <property type="entry name" value="F-box domain"/>
    <property type="match status" value="1"/>
</dbReference>
<evidence type="ECO:0000313" key="2">
    <source>
        <dbReference type="EMBL" id="KAF7300486.1"/>
    </source>
</evidence>
<proteinExistence type="predicted"/>
<evidence type="ECO:0000259" key="1">
    <source>
        <dbReference type="Pfam" id="PF12937"/>
    </source>
</evidence>
<keyword evidence="3" id="KW-1185">Reference proteome</keyword>
<gene>
    <name evidence="2" type="ORF">HMN09_00932800</name>
</gene>